<feature type="compositionally biased region" description="Basic and acidic residues" evidence="10">
    <location>
        <begin position="103"/>
        <end position="115"/>
    </location>
</feature>
<keyword evidence="13" id="KW-1185">Reference proteome</keyword>
<evidence type="ECO:0000256" key="1">
    <source>
        <dbReference type="ARBA" id="ARBA00022694"/>
    </source>
</evidence>
<feature type="domain" description="Pseudouridine synthase RsuA/RluA-like" evidence="11">
    <location>
        <begin position="9"/>
        <end position="169"/>
    </location>
</feature>
<comment type="caution">
    <text evidence="12">The sequence shown here is derived from an EMBL/GenBank/DDBJ whole genome shotgun (WGS) entry which is preliminary data.</text>
</comment>
<keyword evidence="1" id="KW-0819">tRNA processing</keyword>
<evidence type="ECO:0000313" key="12">
    <source>
        <dbReference type="EMBL" id="PLW88173.1"/>
    </source>
</evidence>
<evidence type="ECO:0000256" key="10">
    <source>
        <dbReference type="SAM" id="MobiDB-lite"/>
    </source>
</evidence>
<evidence type="ECO:0000256" key="9">
    <source>
        <dbReference type="ARBA" id="ARBA00043049"/>
    </source>
</evidence>
<dbReference type="KEGG" id="hja:BST95_13570"/>
<dbReference type="GO" id="GO:0160149">
    <property type="term" value="F:tRNA pseudouridine(65) synthase activity"/>
    <property type="evidence" value="ECO:0007669"/>
    <property type="project" value="UniProtKB-EC"/>
</dbReference>
<accession>A0AAP8SQB3</accession>
<dbReference type="PROSITE" id="PS01129">
    <property type="entry name" value="PSI_RLU"/>
    <property type="match status" value="1"/>
</dbReference>
<name>A0AAP8SQB3_9GAMM</name>
<evidence type="ECO:0000256" key="7">
    <source>
        <dbReference type="ARBA" id="ARBA00041803"/>
    </source>
</evidence>
<dbReference type="InterPro" id="IPR006224">
    <property type="entry name" value="PsdUridine_synth_RluA-like_CS"/>
</dbReference>
<protein>
    <recommendedName>
        <fullName evidence="6">tRNA pseudouridine synthase C</fullName>
        <ecNumber evidence="5">5.4.99.26</ecNumber>
    </recommendedName>
    <alternativeName>
        <fullName evidence="8">tRNA pseudouridine(65) synthase</fullName>
    </alternativeName>
    <alternativeName>
        <fullName evidence="9">tRNA pseudouridylate synthase C</fullName>
    </alternativeName>
    <alternativeName>
        <fullName evidence="7">tRNA-uridine isomerase C</fullName>
    </alternativeName>
</protein>
<evidence type="ECO:0000256" key="2">
    <source>
        <dbReference type="ARBA" id="ARBA00023235"/>
    </source>
</evidence>
<dbReference type="EC" id="5.4.99.26" evidence="5"/>
<evidence type="ECO:0000256" key="5">
    <source>
        <dbReference type="ARBA" id="ARBA00038943"/>
    </source>
</evidence>
<evidence type="ECO:0000313" key="13">
    <source>
        <dbReference type="Proteomes" id="UP000235162"/>
    </source>
</evidence>
<dbReference type="GO" id="GO:0000455">
    <property type="term" value="P:enzyme-directed rRNA pseudouridine synthesis"/>
    <property type="evidence" value="ECO:0007669"/>
    <property type="project" value="TreeGrafter"/>
</dbReference>
<dbReference type="SUPFAM" id="SSF55120">
    <property type="entry name" value="Pseudouridine synthase"/>
    <property type="match status" value="1"/>
</dbReference>
<reference evidence="12 13" key="1">
    <citation type="submission" date="2018-01" db="EMBL/GenBank/DDBJ databases">
        <title>The draft genome sequence of Halioglobus japonicus S1-36.</title>
        <authorList>
            <person name="Du Z.-J."/>
            <person name="Shi M.-J."/>
        </authorList>
    </citation>
    <scope>NUCLEOTIDE SEQUENCE [LARGE SCALE GENOMIC DNA]</scope>
    <source>
        <strain evidence="12 13">S1-36</strain>
    </source>
</reference>
<dbReference type="InterPro" id="IPR020103">
    <property type="entry name" value="PsdUridine_synth_cat_dom_sf"/>
</dbReference>
<dbReference type="EMBL" id="PKUR01000001">
    <property type="protein sequence ID" value="PLW88173.1"/>
    <property type="molecule type" value="Genomic_DNA"/>
</dbReference>
<dbReference type="Gene3D" id="3.30.2350.10">
    <property type="entry name" value="Pseudouridine synthase"/>
    <property type="match status" value="1"/>
</dbReference>
<evidence type="ECO:0000256" key="6">
    <source>
        <dbReference type="ARBA" id="ARBA00040675"/>
    </source>
</evidence>
<proteinExistence type="predicted"/>
<gene>
    <name evidence="12" type="ORF">C0029_04610</name>
</gene>
<dbReference type="GO" id="GO:0008033">
    <property type="term" value="P:tRNA processing"/>
    <property type="evidence" value="ECO:0007669"/>
    <property type="project" value="UniProtKB-KW"/>
</dbReference>
<organism evidence="12 13">
    <name type="scientific">Halioglobus japonicus</name>
    <dbReference type="NCBI Taxonomy" id="930805"/>
    <lineage>
        <taxon>Bacteria</taxon>
        <taxon>Pseudomonadati</taxon>
        <taxon>Pseudomonadota</taxon>
        <taxon>Gammaproteobacteria</taxon>
        <taxon>Cellvibrionales</taxon>
        <taxon>Halieaceae</taxon>
        <taxon>Halioglobus</taxon>
    </lineage>
</organism>
<dbReference type="InterPro" id="IPR050188">
    <property type="entry name" value="RluA_PseudoU_synthase"/>
</dbReference>
<evidence type="ECO:0000256" key="8">
    <source>
        <dbReference type="ARBA" id="ARBA00041975"/>
    </source>
</evidence>
<dbReference type="GO" id="GO:0003723">
    <property type="term" value="F:RNA binding"/>
    <property type="evidence" value="ECO:0007669"/>
    <property type="project" value="InterPro"/>
</dbReference>
<evidence type="ECO:0000256" key="3">
    <source>
        <dbReference type="ARBA" id="ARBA00036607"/>
    </source>
</evidence>
<sequence>MPVLFQDEYVVAVDKPSGLLVHRSPIDRHETRFALQLVRDQIGQRVYPVHRLDKPTSGVLLFALNSEVARALSDQFAAHSVAKRYLAVVRGYCPEYGEIDHPITDKPDKIADRNRSQPRPAQPALTRYERLATVEIPHVVERYPQTRYSLVALDPVQGRKHQLRRHMKHLGYPIIGDAKYGKGVHNRFFASEYGCDRLLLACTTMEILHPVTDDALLLRAGLGPRFNRVLQAFGWEKAALASL</sequence>
<dbReference type="CDD" id="cd02563">
    <property type="entry name" value="PseudoU_synth_TruC"/>
    <property type="match status" value="1"/>
</dbReference>
<dbReference type="PANTHER" id="PTHR21600">
    <property type="entry name" value="MITOCHONDRIAL RNA PSEUDOURIDINE SYNTHASE"/>
    <property type="match status" value="1"/>
</dbReference>
<dbReference type="Proteomes" id="UP000235162">
    <property type="component" value="Unassembled WGS sequence"/>
</dbReference>
<dbReference type="AlphaFoldDB" id="A0AAP8SQB3"/>
<keyword evidence="2" id="KW-0413">Isomerase</keyword>
<evidence type="ECO:0000256" key="4">
    <source>
        <dbReference type="ARBA" id="ARBA00037670"/>
    </source>
</evidence>
<comment type="function">
    <text evidence="4">Responsible for synthesis of pseudouridine from uracil-65 in transfer RNAs.</text>
</comment>
<evidence type="ECO:0000259" key="11">
    <source>
        <dbReference type="Pfam" id="PF00849"/>
    </source>
</evidence>
<feature type="region of interest" description="Disordered" evidence="10">
    <location>
        <begin position="103"/>
        <end position="122"/>
    </location>
</feature>
<dbReference type="PANTHER" id="PTHR21600:SF56">
    <property type="entry name" value="TRNA PSEUDOURIDINE SYNTHASE C"/>
    <property type="match status" value="1"/>
</dbReference>
<dbReference type="NCBIfam" id="NF008321">
    <property type="entry name" value="PRK11112.1"/>
    <property type="match status" value="1"/>
</dbReference>
<dbReference type="Pfam" id="PF00849">
    <property type="entry name" value="PseudoU_synth_2"/>
    <property type="match status" value="1"/>
</dbReference>
<dbReference type="InterPro" id="IPR006145">
    <property type="entry name" value="PsdUridine_synth_RsuA/RluA"/>
</dbReference>
<comment type="catalytic activity">
    <reaction evidence="3">
        <text>uridine(65) in tRNA = pseudouridine(65) in tRNA</text>
        <dbReference type="Rhea" id="RHEA:42536"/>
        <dbReference type="Rhea" id="RHEA-COMP:10103"/>
        <dbReference type="Rhea" id="RHEA-COMP:10104"/>
        <dbReference type="ChEBI" id="CHEBI:65314"/>
        <dbReference type="ChEBI" id="CHEBI:65315"/>
        <dbReference type="EC" id="5.4.99.26"/>
    </reaction>
</comment>